<organism evidence="1 2">
    <name type="scientific">Tilletia indica</name>
    <dbReference type="NCBI Taxonomy" id="43049"/>
    <lineage>
        <taxon>Eukaryota</taxon>
        <taxon>Fungi</taxon>
        <taxon>Dikarya</taxon>
        <taxon>Basidiomycota</taxon>
        <taxon>Ustilaginomycotina</taxon>
        <taxon>Exobasidiomycetes</taxon>
        <taxon>Tilletiales</taxon>
        <taxon>Tilletiaceae</taxon>
        <taxon>Tilletia</taxon>
    </lineage>
</organism>
<proteinExistence type="predicted"/>
<dbReference type="EMBL" id="LWDF02000051">
    <property type="protein sequence ID" value="KAE8258955.1"/>
    <property type="molecule type" value="Genomic_DNA"/>
</dbReference>
<comment type="caution">
    <text evidence="1">The sequence shown here is derived from an EMBL/GenBank/DDBJ whole genome shotgun (WGS) entry which is preliminary data.</text>
</comment>
<dbReference type="AlphaFoldDB" id="A0A177TXJ7"/>
<gene>
    <name evidence="1" type="ORF">A4X13_0g1337</name>
</gene>
<reference evidence="1" key="1">
    <citation type="submission" date="2016-04" db="EMBL/GenBank/DDBJ databases">
        <authorList>
            <person name="Nguyen H.D."/>
            <person name="Samba Siva P."/>
            <person name="Cullis J."/>
            <person name="Levesque C.A."/>
            <person name="Hambleton S."/>
        </authorList>
    </citation>
    <scope>NUCLEOTIDE SEQUENCE</scope>
    <source>
        <strain evidence="1">DAOMC 236416</strain>
    </source>
</reference>
<dbReference type="Proteomes" id="UP000077521">
    <property type="component" value="Unassembled WGS sequence"/>
</dbReference>
<protein>
    <submittedName>
        <fullName evidence="1">Uncharacterized protein</fullName>
    </submittedName>
</protein>
<sequence>MENVKRRAGFKAERLDDDSPLAVLDDHGDAEPLDDAEQAKIIQELSEMNEKSNYLYRALLFFMLSLVFIVYMTPIPAYLAGTHPENHLTMFFSPHHHEHTHEDLIYLPAAPFYLFFFLIQGGLVFAAAYETAERLNIVKIPSKAYPLQPHRFGTAPDWLAPALEDIRLAPSEKEKKDGEGKGERVATRVGGRLVYVIFLTVLSTPLPLLTFGAGSFTNAGWWAITPAVLTVVSLVEWWIGKVTSETQGLATMKYSYRGA</sequence>
<evidence type="ECO:0000313" key="1">
    <source>
        <dbReference type="EMBL" id="KAE8258955.1"/>
    </source>
</evidence>
<reference evidence="1" key="2">
    <citation type="journal article" date="2019" name="IMA Fungus">
        <title>Genome sequencing and comparison of five Tilletia species to identify candidate genes for the detection of regulated species infecting wheat.</title>
        <authorList>
            <person name="Nguyen H.D.T."/>
            <person name="Sultana T."/>
            <person name="Kesanakurti P."/>
            <person name="Hambleton S."/>
        </authorList>
    </citation>
    <scope>NUCLEOTIDE SEQUENCE</scope>
    <source>
        <strain evidence="1">DAOMC 236416</strain>
    </source>
</reference>
<keyword evidence="2" id="KW-1185">Reference proteome</keyword>
<name>A0A177TXJ7_9BASI</name>
<accession>A0A177TXJ7</accession>
<evidence type="ECO:0000313" key="2">
    <source>
        <dbReference type="Proteomes" id="UP000077521"/>
    </source>
</evidence>